<dbReference type="RefSeq" id="WP_055256044.1">
    <property type="nucleotide sequence ID" value="NZ_CP081920.1"/>
</dbReference>
<accession>A0A174RIU9</accession>
<gene>
    <name evidence="1" type="ORF">ERS852558_01164</name>
</gene>
<dbReference type="Proteomes" id="UP000095725">
    <property type="component" value="Unassembled WGS sequence"/>
</dbReference>
<protein>
    <submittedName>
        <fullName evidence="1">Uncharacterized protein</fullName>
    </submittedName>
</protein>
<reference evidence="1 2" key="1">
    <citation type="submission" date="2015-09" db="EMBL/GenBank/DDBJ databases">
        <authorList>
            <consortium name="Pathogen Informatics"/>
        </authorList>
    </citation>
    <scope>NUCLEOTIDE SEQUENCE [LARGE SCALE GENOMIC DNA]</scope>
    <source>
        <strain evidence="1 2">2789STDY5834946</strain>
    </source>
</reference>
<proteinExistence type="predicted"/>
<dbReference type="EMBL" id="CZBL01000003">
    <property type="protein sequence ID" value="CUP85383.1"/>
    <property type="molecule type" value="Genomic_DNA"/>
</dbReference>
<organism evidence="1 2">
    <name type="scientific">Bacteroides caccae</name>
    <dbReference type="NCBI Taxonomy" id="47678"/>
    <lineage>
        <taxon>Bacteria</taxon>
        <taxon>Pseudomonadati</taxon>
        <taxon>Bacteroidota</taxon>
        <taxon>Bacteroidia</taxon>
        <taxon>Bacteroidales</taxon>
        <taxon>Bacteroidaceae</taxon>
        <taxon>Bacteroides</taxon>
    </lineage>
</organism>
<dbReference type="AlphaFoldDB" id="A0A174RIU9"/>
<name>A0A174RIU9_9BACE</name>
<sequence>MLYNDLDKIPLDIFIDVFTGDNSKLIIEGKHSNEELSEQAESLIIEYTEIIGGVSLLSEMSRKSSLINLHIKIEYMKVLEVMIANSDWDYAVKALSQLGFSYSSSEHDKIRKRISSILSMSQYMLERENAKEKPERASKMDKNYFARERVMVMSHFGMQIRKNEISAKEYAFMVKRMCEDMKSAR</sequence>
<evidence type="ECO:0000313" key="1">
    <source>
        <dbReference type="EMBL" id="CUP85383.1"/>
    </source>
</evidence>
<evidence type="ECO:0000313" key="2">
    <source>
        <dbReference type="Proteomes" id="UP000095725"/>
    </source>
</evidence>